<dbReference type="EMBL" id="NJET01000098">
    <property type="protein sequence ID" value="PHH61606.1"/>
    <property type="molecule type" value="Genomic_DNA"/>
</dbReference>
<dbReference type="OrthoDB" id="5398391at2759"/>
<dbReference type="InterPro" id="IPR018020">
    <property type="entry name" value="OHCU_decarboxylase"/>
</dbReference>
<dbReference type="SUPFAM" id="SSF158694">
    <property type="entry name" value="UraD-Like"/>
    <property type="match status" value="1"/>
</dbReference>
<gene>
    <name evidence="3" type="ORF">CDD81_8121</name>
</gene>
<dbReference type="PANTHER" id="PTHR37987:SF1">
    <property type="entry name" value="OXO-4-HYDROXY-4-CARBOXY-5-UREIDOIMIDAZOLINE DECARBOXYLASE DOMAIN-CONTAINING PROTEIN"/>
    <property type="match status" value="1"/>
</dbReference>
<comment type="caution">
    <text evidence="3">The sequence shown here is derived from an EMBL/GenBank/DDBJ whole genome shotgun (WGS) entry which is preliminary data.</text>
</comment>
<evidence type="ECO:0000313" key="3">
    <source>
        <dbReference type="EMBL" id="PHH61606.1"/>
    </source>
</evidence>
<keyword evidence="4" id="KW-1185">Reference proteome</keyword>
<dbReference type="Gene3D" id="1.10.3330.10">
    <property type="entry name" value="Oxo-4-hydroxy-4-carboxy-5-ureidoimidazoline decarboxylase"/>
    <property type="match status" value="1"/>
</dbReference>
<dbReference type="AlphaFoldDB" id="A0A2C5Y1Q7"/>
<dbReference type="GO" id="GO:0006144">
    <property type="term" value="P:purine nucleobase metabolic process"/>
    <property type="evidence" value="ECO:0007669"/>
    <property type="project" value="UniProtKB-KW"/>
</dbReference>
<name>A0A2C5Y1Q7_9HYPO</name>
<reference evidence="3 4" key="1">
    <citation type="submission" date="2017-06" db="EMBL/GenBank/DDBJ databases">
        <title>Ant-infecting Ophiocordyceps genomes reveal a high diversity of potential behavioral manipulation genes and a possible major role for enterotoxins.</title>
        <authorList>
            <person name="De Bekker C."/>
            <person name="Evans H.C."/>
            <person name="Brachmann A."/>
            <person name="Hughes D.P."/>
        </authorList>
    </citation>
    <scope>NUCLEOTIDE SEQUENCE [LARGE SCALE GENOMIC DNA]</scope>
    <source>
        <strain evidence="3 4">Map64</strain>
    </source>
</reference>
<keyword evidence="1" id="KW-0659">Purine metabolism</keyword>
<proteinExistence type="predicted"/>
<sequence>MASQLLPQIDSLGSASDTVLMETLDLLFEPSPAIHSTLLPVLKTGNAFSSYPDLIEACHAQLLYLAPDSASAGLDAILLSVVGAHPRLGEKKVESAQSAAEQASLAGQREELAKLNREYEAKYPGLRYVVFVKGRDRREIMQEMRARIDGSDFAAEVRSALQAMCDIAKDRASKLATQPRQSHG</sequence>
<dbReference type="Proteomes" id="UP000226192">
    <property type="component" value="Unassembled WGS sequence"/>
</dbReference>
<evidence type="ECO:0000259" key="2">
    <source>
        <dbReference type="Pfam" id="PF09349"/>
    </source>
</evidence>
<protein>
    <recommendedName>
        <fullName evidence="2">Oxo-4-hydroxy-4-carboxy-5-ureidoimidazoline decarboxylase domain-containing protein</fullName>
    </recommendedName>
</protein>
<feature type="domain" description="Oxo-4-hydroxy-4-carboxy-5-ureidoimidazoline decarboxylase" evidence="2">
    <location>
        <begin position="15"/>
        <end position="172"/>
    </location>
</feature>
<dbReference type="InterPro" id="IPR036778">
    <property type="entry name" value="OHCU_decarboxylase_sf"/>
</dbReference>
<organism evidence="3 4">
    <name type="scientific">Ophiocordyceps australis</name>
    <dbReference type="NCBI Taxonomy" id="1399860"/>
    <lineage>
        <taxon>Eukaryota</taxon>
        <taxon>Fungi</taxon>
        <taxon>Dikarya</taxon>
        <taxon>Ascomycota</taxon>
        <taxon>Pezizomycotina</taxon>
        <taxon>Sordariomycetes</taxon>
        <taxon>Hypocreomycetidae</taxon>
        <taxon>Hypocreales</taxon>
        <taxon>Ophiocordycipitaceae</taxon>
        <taxon>Ophiocordyceps</taxon>
    </lineage>
</organism>
<accession>A0A2C5Y1Q7</accession>
<dbReference type="PANTHER" id="PTHR37987">
    <property type="entry name" value="CHROMOSOME 9, WHOLE GENOME SHOTGUN SEQUENCE"/>
    <property type="match status" value="1"/>
</dbReference>
<dbReference type="Pfam" id="PF09349">
    <property type="entry name" value="OHCU_decarbox"/>
    <property type="match status" value="1"/>
</dbReference>
<evidence type="ECO:0000256" key="1">
    <source>
        <dbReference type="ARBA" id="ARBA00022631"/>
    </source>
</evidence>
<evidence type="ECO:0000313" key="4">
    <source>
        <dbReference type="Proteomes" id="UP000226192"/>
    </source>
</evidence>